<accession>A0A2T7NBM0</accession>
<dbReference type="PANTHER" id="PTHR33361">
    <property type="entry name" value="GLR0591 PROTEIN"/>
    <property type="match status" value="1"/>
</dbReference>
<proteinExistence type="predicted"/>
<comment type="caution">
    <text evidence="2">The sequence shown here is derived from an EMBL/GenBank/DDBJ whole genome shotgun (WGS) entry which is preliminary data.</text>
</comment>
<evidence type="ECO:0000313" key="2">
    <source>
        <dbReference type="EMBL" id="PVD18570.1"/>
    </source>
</evidence>
<sequence length="611" mass="70748">MIVKVPPSGSLEDCLALRFGETPASTDPDCEADGQTGDERKSHVFYRLDSLLKAVYHERWREFPEYATYSGYHGYDDALESFTMAAFDRRKELVEKWLAETKSIPTDRLSKKDQREVRILKSFLQTYLDGYKWRDYGSLNSVNFLEGVSKGPQWPLYSNLKDKDSLQNYLKRLAAVPSQVEEQITLMKRAMRLKRTNHIVSVDRVPSMIDRIHVEQMYAMPFQSSLEKSSLPRHLKTHLWEKAKELIDPISKSLKRLKKFVEQEYLPVTRSVEGVHSLASGAEYYQACLDWYLGFRITPEEIFDLGVREVSRIENNIKKIMENVGFRGNLKSFFQYVKFIPKFYNHTKEELLLRYNLMLDDVIQPKLSRMFYNVPIPEVLVAPIENDGPWGSYGQNVFYVNLKEPNKRQVLKLTKYLGEEMGLFDDHFDLFGRYCSEIFRACRLVVDSGIHAFGWDRDRAISFLSNYSDFPASQIEAEVDRYITWPGQACAYKLFCILNAGRRFDPKEFHHEILKVGYVPLDILDEVITEWIESKKDPPQIEEPADDTLVTQQSTSRATTSSHLAWLLLLLPSAQPGSTGSDDIHSHSQQVPLSSKTVVVFVEISSLCRWR</sequence>
<gene>
    <name evidence="2" type="ORF">C0Q70_21120</name>
</gene>
<evidence type="ECO:0000313" key="3">
    <source>
        <dbReference type="Proteomes" id="UP000245119"/>
    </source>
</evidence>
<dbReference type="EMBL" id="PZQS01000014">
    <property type="protein sequence ID" value="PVD18570.1"/>
    <property type="molecule type" value="Genomic_DNA"/>
</dbReference>
<name>A0A2T7NBM0_POMCA</name>
<keyword evidence="3" id="KW-1185">Reference proteome</keyword>
<evidence type="ECO:0000256" key="1">
    <source>
        <dbReference type="SAM" id="MobiDB-lite"/>
    </source>
</evidence>
<dbReference type="PANTHER" id="PTHR33361:SF2">
    <property type="entry name" value="DUF885 DOMAIN-CONTAINING PROTEIN"/>
    <property type="match status" value="1"/>
</dbReference>
<dbReference type="InterPro" id="IPR010281">
    <property type="entry name" value="DUF885"/>
</dbReference>
<organism evidence="2 3">
    <name type="scientific">Pomacea canaliculata</name>
    <name type="common">Golden apple snail</name>
    <dbReference type="NCBI Taxonomy" id="400727"/>
    <lineage>
        <taxon>Eukaryota</taxon>
        <taxon>Metazoa</taxon>
        <taxon>Spiralia</taxon>
        <taxon>Lophotrochozoa</taxon>
        <taxon>Mollusca</taxon>
        <taxon>Gastropoda</taxon>
        <taxon>Caenogastropoda</taxon>
        <taxon>Architaenioglossa</taxon>
        <taxon>Ampullarioidea</taxon>
        <taxon>Ampullariidae</taxon>
        <taxon>Pomacea</taxon>
    </lineage>
</organism>
<reference evidence="2 3" key="1">
    <citation type="submission" date="2018-04" db="EMBL/GenBank/DDBJ databases">
        <title>The genome of golden apple snail Pomacea canaliculata provides insight into stress tolerance and invasive adaptation.</title>
        <authorList>
            <person name="Liu C."/>
            <person name="Liu B."/>
            <person name="Ren Y."/>
            <person name="Zhang Y."/>
            <person name="Wang H."/>
            <person name="Li S."/>
            <person name="Jiang F."/>
            <person name="Yin L."/>
            <person name="Zhang G."/>
            <person name="Qian W."/>
            <person name="Fan W."/>
        </authorList>
    </citation>
    <scope>NUCLEOTIDE SEQUENCE [LARGE SCALE GENOMIC DNA]</scope>
    <source>
        <strain evidence="2">SZHN2017</strain>
        <tissue evidence="2">Muscle</tissue>
    </source>
</reference>
<dbReference type="Proteomes" id="UP000245119">
    <property type="component" value="Linkage Group LG14"/>
</dbReference>
<protein>
    <submittedName>
        <fullName evidence="2">Uncharacterized protein</fullName>
    </submittedName>
</protein>
<feature type="region of interest" description="Disordered" evidence="1">
    <location>
        <begin position="535"/>
        <end position="554"/>
    </location>
</feature>
<dbReference type="Pfam" id="PF05960">
    <property type="entry name" value="DUF885"/>
    <property type="match status" value="2"/>
</dbReference>
<dbReference type="OrthoDB" id="5959877at2759"/>
<dbReference type="AlphaFoldDB" id="A0A2T7NBM0"/>